<feature type="transmembrane region" description="Helical" evidence="5">
    <location>
        <begin position="219"/>
        <end position="242"/>
    </location>
</feature>
<dbReference type="GO" id="GO:0016020">
    <property type="term" value="C:membrane"/>
    <property type="evidence" value="ECO:0007669"/>
    <property type="project" value="UniProtKB-SubCell"/>
</dbReference>
<dbReference type="Gene3D" id="1.20.1250.20">
    <property type="entry name" value="MFS general substrate transporter like domains"/>
    <property type="match status" value="2"/>
</dbReference>
<dbReference type="InterPro" id="IPR020846">
    <property type="entry name" value="MFS_dom"/>
</dbReference>
<feature type="transmembrane region" description="Helical" evidence="5">
    <location>
        <begin position="60"/>
        <end position="78"/>
    </location>
</feature>
<evidence type="ECO:0000313" key="8">
    <source>
        <dbReference type="Proteomes" id="UP000295706"/>
    </source>
</evidence>
<keyword evidence="4 5" id="KW-0472">Membrane</keyword>
<dbReference type="PROSITE" id="PS50850">
    <property type="entry name" value="MFS"/>
    <property type="match status" value="1"/>
</dbReference>
<keyword evidence="8" id="KW-1185">Reference proteome</keyword>
<feature type="domain" description="Major facilitator superfamily (MFS) profile" evidence="6">
    <location>
        <begin position="21"/>
        <end position="393"/>
    </location>
</feature>
<comment type="subcellular location">
    <subcellularLocation>
        <location evidence="1">Membrane</location>
        <topology evidence="1">Multi-pass membrane protein</topology>
    </subcellularLocation>
</comment>
<organism evidence="7 8">
    <name type="scientific">Arundinibacter roseus</name>
    <dbReference type="NCBI Taxonomy" id="2070510"/>
    <lineage>
        <taxon>Bacteria</taxon>
        <taxon>Pseudomonadati</taxon>
        <taxon>Bacteroidota</taxon>
        <taxon>Cytophagia</taxon>
        <taxon>Cytophagales</taxon>
        <taxon>Spirosomataceae</taxon>
        <taxon>Arundinibacter</taxon>
    </lineage>
</organism>
<evidence type="ECO:0000256" key="1">
    <source>
        <dbReference type="ARBA" id="ARBA00004141"/>
    </source>
</evidence>
<evidence type="ECO:0000256" key="3">
    <source>
        <dbReference type="ARBA" id="ARBA00022989"/>
    </source>
</evidence>
<feature type="transmembrane region" description="Helical" evidence="5">
    <location>
        <begin position="90"/>
        <end position="108"/>
    </location>
</feature>
<protein>
    <submittedName>
        <fullName evidence="7">MFS transporter</fullName>
    </submittedName>
</protein>
<evidence type="ECO:0000256" key="2">
    <source>
        <dbReference type="ARBA" id="ARBA00022692"/>
    </source>
</evidence>
<keyword evidence="2 5" id="KW-0812">Transmembrane</keyword>
<feature type="transmembrane region" description="Helical" evidence="5">
    <location>
        <begin position="114"/>
        <end position="132"/>
    </location>
</feature>
<feature type="transmembrane region" description="Helical" evidence="5">
    <location>
        <begin position="178"/>
        <end position="198"/>
    </location>
</feature>
<feature type="transmembrane region" description="Helical" evidence="5">
    <location>
        <begin position="153"/>
        <end position="172"/>
    </location>
</feature>
<evidence type="ECO:0000259" key="6">
    <source>
        <dbReference type="PROSITE" id="PS50850"/>
    </source>
</evidence>
<dbReference type="InterPro" id="IPR051788">
    <property type="entry name" value="MFS_Transporter"/>
</dbReference>
<feature type="transmembrane region" description="Helical" evidence="5">
    <location>
        <begin position="27"/>
        <end position="48"/>
    </location>
</feature>
<proteinExistence type="predicted"/>
<dbReference type="CDD" id="cd17393">
    <property type="entry name" value="MFS_MosC_like"/>
    <property type="match status" value="1"/>
</dbReference>
<feature type="transmembrane region" description="Helical" evidence="5">
    <location>
        <begin position="370"/>
        <end position="391"/>
    </location>
</feature>
<comment type="caution">
    <text evidence="7">The sequence shown here is derived from an EMBL/GenBank/DDBJ whole genome shotgun (WGS) entry which is preliminary data.</text>
</comment>
<dbReference type="EMBL" id="SMJU01000002">
    <property type="protein sequence ID" value="TDB68178.1"/>
    <property type="molecule type" value="Genomic_DNA"/>
</dbReference>
<sequence length="393" mass="41681">MDSPYSLRRFAVLRSLSSFFYNPMTRAVGLVFAADSFLFGSWVARIPFIKYQLGLNDAQLGLALFAMPIGSILMNPFTGRIIRAIGSANASLLGGILFFLSVLLPIHAGTLGVLTAGLFFMGIFTALLNVAMNTAVTNIEREQNIRIMSTCHGMWSLGGMFGSALAGLLIWANIPANYHMIGVAIFLVSSLLLLKDQLTSIPEIRQADGSSLAKPTPELLILIFIGITISVGEGLAFDWSAIYLREVSHATASVSALGFAFFAFAMTLGRFIGDSFIPHIGEKRLLLFGGILGALGLSLAVLIPAPSIVLLGFLLLGFGCSLGAPILYAASMRLPHTAPAAGLATYATFSFVGFMAGPPMVGFVAEAFGLSYGLVLVGLLLVLGSVVSRWARL</sequence>
<dbReference type="GO" id="GO:0022857">
    <property type="term" value="F:transmembrane transporter activity"/>
    <property type="evidence" value="ECO:0007669"/>
    <property type="project" value="InterPro"/>
</dbReference>
<evidence type="ECO:0000256" key="4">
    <source>
        <dbReference type="ARBA" id="ARBA00023136"/>
    </source>
</evidence>
<dbReference type="OrthoDB" id="9809599at2"/>
<feature type="transmembrane region" description="Helical" evidence="5">
    <location>
        <begin position="254"/>
        <end position="273"/>
    </location>
</feature>
<reference evidence="7 8" key="1">
    <citation type="submission" date="2019-02" db="EMBL/GenBank/DDBJ databases">
        <title>Arundinibacter roseus gen. nov., sp. nov., a new member of the family Cytophagaceae.</title>
        <authorList>
            <person name="Szuroczki S."/>
            <person name="Khayer B."/>
            <person name="Sproer C."/>
            <person name="Toumi M."/>
            <person name="Szabo A."/>
            <person name="Felfoldi T."/>
            <person name="Schumann P."/>
            <person name="Toth E."/>
        </authorList>
    </citation>
    <scope>NUCLEOTIDE SEQUENCE [LARGE SCALE GENOMIC DNA]</scope>
    <source>
        <strain evidence="7 8">DMA-k-7a</strain>
    </source>
</reference>
<accession>A0A4R4KIZ8</accession>
<dbReference type="PANTHER" id="PTHR23514:SF13">
    <property type="entry name" value="INNER MEMBRANE PROTEIN YBJJ"/>
    <property type="match status" value="1"/>
</dbReference>
<evidence type="ECO:0000313" key="7">
    <source>
        <dbReference type="EMBL" id="TDB68178.1"/>
    </source>
</evidence>
<dbReference type="Pfam" id="PF07690">
    <property type="entry name" value="MFS_1"/>
    <property type="match status" value="1"/>
</dbReference>
<name>A0A4R4KIZ8_9BACT</name>
<feature type="transmembrane region" description="Helical" evidence="5">
    <location>
        <begin position="309"/>
        <end position="331"/>
    </location>
</feature>
<keyword evidence="3 5" id="KW-1133">Transmembrane helix</keyword>
<dbReference type="InterPro" id="IPR036259">
    <property type="entry name" value="MFS_trans_sf"/>
</dbReference>
<feature type="transmembrane region" description="Helical" evidence="5">
    <location>
        <begin position="285"/>
        <end position="303"/>
    </location>
</feature>
<dbReference type="SUPFAM" id="SSF103473">
    <property type="entry name" value="MFS general substrate transporter"/>
    <property type="match status" value="1"/>
</dbReference>
<evidence type="ECO:0000256" key="5">
    <source>
        <dbReference type="SAM" id="Phobius"/>
    </source>
</evidence>
<feature type="transmembrane region" description="Helical" evidence="5">
    <location>
        <begin position="343"/>
        <end position="364"/>
    </location>
</feature>
<dbReference type="PANTHER" id="PTHR23514">
    <property type="entry name" value="BYPASS OF STOP CODON PROTEIN 6"/>
    <property type="match status" value="1"/>
</dbReference>
<dbReference type="InterPro" id="IPR011701">
    <property type="entry name" value="MFS"/>
</dbReference>
<dbReference type="Proteomes" id="UP000295706">
    <property type="component" value="Unassembled WGS sequence"/>
</dbReference>
<dbReference type="AlphaFoldDB" id="A0A4R4KIZ8"/>
<gene>
    <name evidence="7" type="ORF">EZE20_04445</name>
</gene>